<reference evidence="10" key="1">
    <citation type="submission" date="2022-07" db="EMBL/GenBank/DDBJ databases">
        <title>Phylogenomic reconstructions and comparative analyses of Kickxellomycotina fungi.</title>
        <authorList>
            <person name="Reynolds N.K."/>
            <person name="Stajich J.E."/>
            <person name="Barry K."/>
            <person name="Grigoriev I.V."/>
            <person name="Crous P."/>
            <person name="Smith M.E."/>
        </authorList>
    </citation>
    <scope>NUCLEOTIDE SEQUENCE</scope>
    <source>
        <strain evidence="10">NBRC 105414</strain>
    </source>
</reference>
<evidence type="ECO:0000313" key="11">
    <source>
        <dbReference type="Proteomes" id="UP001140217"/>
    </source>
</evidence>
<sequence length="417" mass="43648">MRALELLARAAALVLAASTAALAAEPDEVAPRIFGGRPSGPDEFTFVAYVRMSSPEIGTTMCTGSLISPNTVLLAAHCTFGNGKRFQTGDFQVGFSHQATPLNKPFYGYGVKQIYTNPHFNLQTLRNDLALLVLNETIPESVASTVKVYVGKVNVNTPITAAGFGRINGSPDAPVATQLLQVDLRLGSPEYCSSLISGYNATTLLCTDGTPDKDTCAGDSGGPLVTPFGPDGVPVLLGVTDFAPANSAGACGVAGSTGAYVRVSGYIDWIAAATEMSPSEFTVLGVGASPFNSTTGPDRSTTGTESIDASSDGGDESIAVSGIETLVPISPSDSEETDPSGSATPKQIVDIKNFLEVTRRKDAKGVRVKKNGKVVKFKVRCSRYLYTLTVADKQKAVKLRQSLPPGLEVKDVPSSRK</sequence>
<dbReference type="FunFam" id="3.30.720.90:FF:000001">
    <property type="entry name" value="60S ribosomal protein L38"/>
    <property type="match status" value="1"/>
</dbReference>
<dbReference type="Pfam" id="PF00089">
    <property type="entry name" value="Trypsin"/>
    <property type="match status" value="1"/>
</dbReference>
<dbReference type="InterPro" id="IPR033116">
    <property type="entry name" value="TRYPSIN_SER"/>
</dbReference>
<feature type="region of interest" description="Disordered" evidence="7">
    <location>
        <begin position="292"/>
        <end position="316"/>
    </location>
</feature>
<dbReference type="GO" id="GO:0006412">
    <property type="term" value="P:translation"/>
    <property type="evidence" value="ECO:0007669"/>
    <property type="project" value="InterPro"/>
</dbReference>
<dbReference type="PRINTS" id="PR00722">
    <property type="entry name" value="CHYMOTRYPSIN"/>
</dbReference>
<evidence type="ECO:0000256" key="7">
    <source>
        <dbReference type="SAM" id="MobiDB-lite"/>
    </source>
</evidence>
<dbReference type="Gene3D" id="3.30.720.90">
    <property type="match status" value="1"/>
</dbReference>
<gene>
    <name evidence="10" type="primary">RPL38</name>
    <name evidence="10" type="ORF">H4R18_000567</name>
</gene>
<evidence type="ECO:0000256" key="6">
    <source>
        <dbReference type="RuleBase" id="RU003445"/>
    </source>
</evidence>
<dbReference type="CDD" id="cd00190">
    <property type="entry name" value="Tryp_SPc"/>
    <property type="match status" value="1"/>
</dbReference>
<keyword evidence="11" id="KW-1185">Reference proteome</keyword>
<dbReference type="InterPro" id="IPR001254">
    <property type="entry name" value="Trypsin_dom"/>
</dbReference>
<dbReference type="InterPro" id="IPR038464">
    <property type="entry name" value="Ribosomal_eL38_sf"/>
</dbReference>
<feature type="signal peptide" evidence="8">
    <location>
        <begin position="1"/>
        <end position="23"/>
    </location>
</feature>
<dbReference type="SMART" id="SM00020">
    <property type="entry name" value="Tryp_SPc"/>
    <property type="match status" value="1"/>
</dbReference>
<dbReference type="SUPFAM" id="SSF50494">
    <property type="entry name" value="Trypsin-like serine proteases"/>
    <property type="match status" value="1"/>
</dbReference>
<evidence type="ECO:0000256" key="1">
    <source>
        <dbReference type="ARBA" id="ARBA00007664"/>
    </source>
</evidence>
<dbReference type="Gene3D" id="2.40.10.10">
    <property type="entry name" value="Trypsin-like serine proteases"/>
    <property type="match status" value="1"/>
</dbReference>
<keyword evidence="8" id="KW-0732">Signal</keyword>
<dbReference type="GO" id="GO:0006508">
    <property type="term" value="P:proteolysis"/>
    <property type="evidence" value="ECO:0007669"/>
    <property type="project" value="InterPro"/>
</dbReference>
<dbReference type="Proteomes" id="UP001140217">
    <property type="component" value="Unassembled WGS sequence"/>
</dbReference>
<proteinExistence type="inferred from homology"/>
<evidence type="ECO:0000256" key="2">
    <source>
        <dbReference type="ARBA" id="ARBA00007803"/>
    </source>
</evidence>
<evidence type="ECO:0000256" key="5">
    <source>
        <dbReference type="ARBA" id="ARBA00023274"/>
    </source>
</evidence>
<keyword evidence="4" id="KW-1015">Disulfide bond</keyword>
<dbReference type="Pfam" id="PF01781">
    <property type="entry name" value="Ribosomal_L38e"/>
    <property type="match status" value="1"/>
</dbReference>
<dbReference type="AlphaFoldDB" id="A0A9W8HP47"/>
<dbReference type="GO" id="GO:0004252">
    <property type="term" value="F:serine-type endopeptidase activity"/>
    <property type="evidence" value="ECO:0007669"/>
    <property type="project" value="InterPro"/>
</dbReference>
<accession>A0A9W8HP47</accession>
<dbReference type="PROSITE" id="PS50240">
    <property type="entry name" value="TRYPSIN_DOM"/>
    <property type="match status" value="1"/>
</dbReference>
<dbReference type="OrthoDB" id="6380398at2759"/>
<evidence type="ECO:0000256" key="8">
    <source>
        <dbReference type="SAM" id="SignalP"/>
    </source>
</evidence>
<feature type="region of interest" description="Disordered" evidence="7">
    <location>
        <begin position="326"/>
        <end position="345"/>
    </location>
</feature>
<dbReference type="EMBL" id="JANBUL010000012">
    <property type="protein sequence ID" value="KAJ2785356.1"/>
    <property type="molecule type" value="Genomic_DNA"/>
</dbReference>
<keyword evidence="3 6" id="KW-0689">Ribosomal protein</keyword>
<feature type="chain" id="PRO_5040738587" evidence="8">
    <location>
        <begin position="24"/>
        <end position="417"/>
    </location>
</feature>
<dbReference type="InterPro" id="IPR001314">
    <property type="entry name" value="Peptidase_S1A"/>
</dbReference>
<feature type="compositionally biased region" description="Polar residues" evidence="7">
    <location>
        <begin position="292"/>
        <end position="309"/>
    </location>
</feature>
<dbReference type="PANTHER" id="PTHR24276">
    <property type="entry name" value="POLYSERASE-RELATED"/>
    <property type="match status" value="1"/>
</dbReference>
<organism evidence="10 11">
    <name type="scientific">Coemansia javaensis</name>
    <dbReference type="NCBI Taxonomy" id="2761396"/>
    <lineage>
        <taxon>Eukaryota</taxon>
        <taxon>Fungi</taxon>
        <taxon>Fungi incertae sedis</taxon>
        <taxon>Zoopagomycota</taxon>
        <taxon>Kickxellomycotina</taxon>
        <taxon>Kickxellomycetes</taxon>
        <taxon>Kickxellales</taxon>
        <taxon>Kickxellaceae</taxon>
        <taxon>Coemansia</taxon>
    </lineage>
</organism>
<evidence type="ECO:0000256" key="4">
    <source>
        <dbReference type="ARBA" id="ARBA00023157"/>
    </source>
</evidence>
<dbReference type="InterPro" id="IPR050430">
    <property type="entry name" value="Peptidase_S1"/>
</dbReference>
<feature type="domain" description="Peptidase S1" evidence="9">
    <location>
        <begin position="33"/>
        <end position="275"/>
    </location>
</feature>
<dbReference type="InterPro" id="IPR043504">
    <property type="entry name" value="Peptidase_S1_PA_chymotrypsin"/>
</dbReference>
<protein>
    <submittedName>
        <fullName evidence="10">60S ribosomal protein L38</fullName>
    </submittedName>
</protein>
<evidence type="ECO:0000256" key="3">
    <source>
        <dbReference type="ARBA" id="ARBA00022980"/>
    </source>
</evidence>
<keyword evidence="5 6" id="KW-0687">Ribonucleoprotein</keyword>
<name>A0A9W8HP47_9FUNG</name>
<dbReference type="InterPro" id="IPR002675">
    <property type="entry name" value="Ribosomal_eL38"/>
</dbReference>
<comment type="similarity">
    <text evidence="1">Belongs to the peptidase S1 family.</text>
</comment>
<dbReference type="GO" id="GO:1990904">
    <property type="term" value="C:ribonucleoprotein complex"/>
    <property type="evidence" value="ECO:0007669"/>
    <property type="project" value="UniProtKB-KW"/>
</dbReference>
<dbReference type="GO" id="GO:0005840">
    <property type="term" value="C:ribosome"/>
    <property type="evidence" value="ECO:0007669"/>
    <property type="project" value="UniProtKB-KW"/>
</dbReference>
<comment type="caution">
    <text evidence="10">The sequence shown here is derived from an EMBL/GenBank/DDBJ whole genome shotgun (WGS) entry which is preliminary data.</text>
</comment>
<dbReference type="InterPro" id="IPR009003">
    <property type="entry name" value="Peptidase_S1_PA"/>
</dbReference>
<dbReference type="PANTHER" id="PTHR24276:SF98">
    <property type="entry name" value="FI18310P1-RELATED"/>
    <property type="match status" value="1"/>
</dbReference>
<evidence type="ECO:0000259" key="9">
    <source>
        <dbReference type="PROSITE" id="PS50240"/>
    </source>
</evidence>
<dbReference type="PROSITE" id="PS00135">
    <property type="entry name" value="TRYPSIN_SER"/>
    <property type="match status" value="1"/>
</dbReference>
<evidence type="ECO:0000313" key="10">
    <source>
        <dbReference type="EMBL" id="KAJ2785356.1"/>
    </source>
</evidence>
<comment type="similarity">
    <text evidence="2 6">Belongs to the eukaryotic ribosomal protein eL38 family.</text>
</comment>
<dbReference type="GO" id="GO:0003735">
    <property type="term" value="F:structural constituent of ribosome"/>
    <property type="evidence" value="ECO:0007669"/>
    <property type="project" value="InterPro"/>
</dbReference>